<gene>
    <name evidence="5" type="ORF">HUV05_07535</name>
</gene>
<dbReference type="SUPFAM" id="SSF116734">
    <property type="entry name" value="DNA methylase specificity domain"/>
    <property type="match status" value="1"/>
</dbReference>
<dbReference type="GO" id="GO:0009307">
    <property type="term" value="P:DNA restriction-modification system"/>
    <property type="evidence" value="ECO:0007669"/>
    <property type="project" value="UniProtKB-KW"/>
</dbReference>
<feature type="domain" description="Type I restriction modification DNA specificity" evidence="4">
    <location>
        <begin position="33"/>
        <end position="172"/>
    </location>
</feature>
<evidence type="ECO:0000259" key="4">
    <source>
        <dbReference type="Pfam" id="PF01420"/>
    </source>
</evidence>
<dbReference type="GO" id="GO:0004519">
    <property type="term" value="F:endonuclease activity"/>
    <property type="evidence" value="ECO:0007669"/>
    <property type="project" value="UniProtKB-KW"/>
</dbReference>
<dbReference type="Proteomes" id="UP000524321">
    <property type="component" value="Unassembled WGS sequence"/>
</dbReference>
<dbReference type="Pfam" id="PF01420">
    <property type="entry name" value="Methylase_S"/>
    <property type="match status" value="1"/>
</dbReference>
<dbReference type="AlphaFoldDB" id="A0A7Y6PCK1"/>
<accession>A0A7Y6PCK1</accession>
<keyword evidence="3" id="KW-0238">DNA-binding</keyword>
<proteinExistence type="inferred from homology"/>
<dbReference type="InterPro" id="IPR044946">
    <property type="entry name" value="Restrct_endonuc_typeI_TRD_sf"/>
</dbReference>
<reference evidence="5 6" key="2">
    <citation type="submission" date="2020-07" db="EMBL/GenBank/DDBJ databases">
        <title>Bacterial metabolism rescues the inhibition of intestinal drug absorption by food and drug additives.</title>
        <authorList>
            <person name="Zou L."/>
            <person name="Spanogiannopoulos P."/>
            <person name="Chien H.-C."/>
            <person name="Pieper L.M."/>
            <person name="Cai W."/>
            <person name="Khuri N."/>
            <person name="Pottel J."/>
            <person name="Vora B."/>
            <person name="Ni Z."/>
            <person name="Tsakalozou E."/>
            <person name="Zhang W."/>
            <person name="Shoichet B.K."/>
            <person name="Giacomini K.M."/>
            <person name="Turnbaugh P.J."/>
        </authorList>
    </citation>
    <scope>NUCLEOTIDE SEQUENCE [LARGE SCALE GENOMIC DNA]</scope>
    <source>
        <strain evidence="5 6">B33</strain>
    </source>
</reference>
<dbReference type="InterPro" id="IPR052021">
    <property type="entry name" value="Type-I_RS_S_subunit"/>
</dbReference>
<comment type="caution">
    <text evidence="5">The sequence shown here is derived from an EMBL/GenBank/DDBJ whole genome shotgun (WGS) entry which is preliminary data.</text>
</comment>
<evidence type="ECO:0000256" key="1">
    <source>
        <dbReference type="ARBA" id="ARBA00010923"/>
    </source>
</evidence>
<comment type="similarity">
    <text evidence="1">Belongs to the type-I restriction system S methylase family.</text>
</comment>
<dbReference type="PANTHER" id="PTHR30408:SF12">
    <property type="entry name" value="TYPE I RESTRICTION ENZYME MJAVIII SPECIFICITY SUBUNIT"/>
    <property type="match status" value="1"/>
</dbReference>
<keyword evidence="5" id="KW-0540">Nuclease</keyword>
<dbReference type="GO" id="GO:0003677">
    <property type="term" value="F:DNA binding"/>
    <property type="evidence" value="ECO:0007669"/>
    <property type="project" value="UniProtKB-KW"/>
</dbReference>
<reference evidence="5 6" key="1">
    <citation type="submission" date="2020-04" db="EMBL/GenBank/DDBJ databases">
        <authorList>
            <person name="Pieper L."/>
        </authorList>
    </citation>
    <scope>NUCLEOTIDE SEQUENCE [LARGE SCALE GENOMIC DNA]</scope>
    <source>
        <strain evidence="5 6">B33</strain>
    </source>
</reference>
<evidence type="ECO:0000256" key="2">
    <source>
        <dbReference type="ARBA" id="ARBA00022747"/>
    </source>
</evidence>
<evidence type="ECO:0000313" key="5">
    <source>
        <dbReference type="EMBL" id="NVB73373.1"/>
    </source>
</evidence>
<sequence>MTSFAELGTSYSGLSGKSAQDFGSGKPFITYLNVYSNNIINKNDFQYVAIKDGEKQNIVEYGDVLFTLSSETPNEVGIGSVFLGKEKVYLNSFCFGIHITNKEVAFSPYLSYYVSSTAFRKFIYPYAQGSTRFNLCKADFEKASIKLPTLENQKRIYSILSHIDNKIITERQMLDLYNSQKQYLLRQMFI</sequence>
<dbReference type="EMBL" id="JABWDJ010000022">
    <property type="protein sequence ID" value="NVB73373.1"/>
    <property type="molecule type" value="Genomic_DNA"/>
</dbReference>
<dbReference type="Gene3D" id="3.90.220.20">
    <property type="entry name" value="DNA methylase specificity domains"/>
    <property type="match status" value="1"/>
</dbReference>
<protein>
    <submittedName>
        <fullName evidence="5">Restriction endonuclease subunit S</fullName>
    </submittedName>
</protein>
<dbReference type="Gene3D" id="1.10.287.1120">
    <property type="entry name" value="Bipartite methylase S protein"/>
    <property type="match status" value="1"/>
</dbReference>
<keyword evidence="5" id="KW-0378">Hydrolase</keyword>
<evidence type="ECO:0000313" key="6">
    <source>
        <dbReference type="Proteomes" id="UP000524321"/>
    </source>
</evidence>
<organism evidence="5 6">
    <name type="scientific">Phocaeicola vulgatus</name>
    <name type="common">Bacteroides vulgatus</name>
    <dbReference type="NCBI Taxonomy" id="821"/>
    <lineage>
        <taxon>Bacteria</taxon>
        <taxon>Pseudomonadati</taxon>
        <taxon>Bacteroidota</taxon>
        <taxon>Bacteroidia</taxon>
        <taxon>Bacteroidales</taxon>
        <taxon>Bacteroidaceae</taxon>
        <taxon>Phocaeicola</taxon>
    </lineage>
</organism>
<dbReference type="InterPro" id="IPR000055">
    <property type="entry name" value="Restrct_endonuc_typeI_TRD"/>
</dbReference>
<evidence type="ECO:0000256" key="3">
    <source>
        <dbReference type="ARBA" id="ARBA00023125"/>
    </source>
</evidence>
<dbReference type="RefSeq" id="WP_176350465.1">
    <property type="nucleotide sequence ID" value="NZ_JABWDJ010000022.1"/>
</dbReference>
<keyword evidence="2" id="KW-0680">Restriction system</keyword>
<dbReference type="PANTHER" id="PTHR30408">
    <property type="entry name" value="TYPE-1 RESTRICTION ENZYME ECOKI SPECIFICITY PROTEIN"/>
    <property type="match status" value="1"/>
</dbReference>
<keyword evidence="5" id="KW-0255">Endonuclease</keyword>
<name>A0A7Y6PCK1_PHOVU</name>